<evidence type="ECO:0000313" key="2">
    <source>
        <dbReference type="Proteomes" id="UP000827872"/>
    </source>
</evidence>
<evidence type="ECO:0000313" key="1">
    <source>
        <dbReference type="EMBL" id="KAH8007207.1"/>
    </source>
</evidence>
<reference evidence="1" key="1">
    <citation type="submission" date="2021-08" db="EMBL/GenBank/DDBJ databases">
        <title>The first chromosome-level gecko genome reveals the dynamic sex chromosomes of Neotropical dwarf geckos (Sphaerodactylidae: Sphaerodactylus).</title>
        <authorList>
            <person name="Pinto B.J."/>
            <person name="Keating S.E."/>
            <person name="Gamble T."/>
        </authorList>
    </citation>
    <scope>NUCLEOTIDE SEQUENCE</scope>
    <source>
        <strain evidence="1">TG3544</strain>
    </source>
</reference>
<dbReference type="EMBL" id="CM037619">
    <property type="protein sequence ID" value="KAH8007207.1"/>
    <property type="molecule type" value="Genomic_DNA"/>
</dbReference>
<organism evidence="1 2">
    <name type="scientific">Sphaerodactylus townsendi</name>
    <dbReference type="NCBI Taxonomy" id="933632"/>
    <lineage>
        <taxon>Eukaryota</taxon>
        <taxon>Metazoa</taxon>
        <taxon>Chordata</taxon>
        <taxon>Craniata</taxon>
        <taxon>Vertebrata</taxon>
        <taxon>Euteleostomi</taxon>
        <taxon>Lepidosauria</taxon>
        <taxon>Squamata</taxon>
        <taxon>Bifurcata</taxon>
        <taxon>Gekkota</taxon>
        <taxon>Sphaerodactylidae</taxon>
        <taxon>Sphaerodactylus</taxon>
    </lineage>
</organism>
<protein>
    <submittedName>
        <fullName evidence="1">Nucleosome assembly protein 1-like 1-A</fullName>
    </submittedName>
</protein>
<keyword evidence="2" id="KW-1185">Reference proteome</keyword>
<accession>A0ACB8FPA8</accession>
<sequence length="81" mass="9301">MADIDNKEQADLDQQDMEDVEEVEEEETGEDANSKARQLTVQMMQNPQILAALQERLDGLVGTPTGYIERIKRHSNVRWQT</sequence>
<proteinExistence type="predicted"/>
<dbReference type="Proteomes" id="UP000827872">
    <property type="component" value="Linkage Group LG06"/>
</dbReference>
<comment type="caution">
    <text evidence="1">The sequence shown here is derived from an EMBL/GenBank/DDBJ whole genome shotgun (WGS) entry which is preliminary data.</text>
</comment>
<name>A0ACB8FPA8_9SAUR</name>
<gene>
    <name evidence="1" type="primary">NAP1L1A</name>
    <name evidence="1" type="ORF">K3G42_018581</name>
</gene>